<dbReference type="PANTHER" id="PTHR40260">
    <property type="entry name" value="BLR8190 PROTEIN"/>
    <property type="match status" value="1"/>
</dbReference>
<feature type="domain" description="EthD" evidence="1">
    <location>
        <begin position="18"/>
        <end position="92"/>
    </location>
</feature>
<accession>A0AA48HK11</accession>
<dbReference type="AlphaFoldDB" id="A0AA48HK11"/>
<dbReference type="GO" id="GO:0016491">
    <property type="term" value="F:oxidoreductase activity"/>
    <property type="evidence" value="ECO:0007669"/>
    <property type="project" value="InterPro"/>
</dbReference>
<evidence type="ECO:0000313" key="3">
    <source>
        <dbReference type="Proteomes" id="UP001330184"/>
    </source>
</evidence>
<dbReference type="PANTHER" id="PTHR40260:SF2">
    <property type="entry name" value="BLR8190 PROTEIN"/>
    <property type="match status" value="1"/>
</dbReference>
<dbReference type="Proteomes" id="UP001330184">
    <property type="component" value="Chromosome"/>
</dbReference>
<evidence type="ECO:0000259" key="1">
    <source>
        <dbReference type="Pfam" id="PF07110"/>
    </source>
</evidence>
<evidence type="ECO:0000313" key="2">
    <source>
        <dbReference type="EMBL" id="BDW93673.1"/>
    </source>
</evidence>
<keyword evidence="3" id="KW-1185">Reference proteome</keyword>
<proteinExistence type="predicted"/>
<dbReference type="Pfam" id="PF07110">
    <property type="entry name" value="EthD"/>
    <property type="match status" value="1"/>
</dbReference>
<dbReference type="NCBIfam" id="TIGR02118">
    <property type="entry name" value="EthD family reductase"/>
    <property type="match status" value="1"/>
</dbReference>
<name>A0AA48HK11_9FLAO</name>
<sequence>MIKLTVMYPNSPNTQFDKDYYINQHSNLLKDLLGEAIISSDINLGLSGASPEQTAPYVVIANLVFTSQEAFQNSFVPMAEKILADLPNFTNTQPVVQISEVV</sequence>
<dbReference type="InterPro" id="IPR011008">
    <property type="entry name" value="Dimeric_a/b-barrel"/>
</dbReference>
<dbReference type="InterPro" id="IPR009799">
    <property type="entry name" value="EthD_dom"/>
</dbReference>
<dbReference type="RefSeq" id="WP_252079442.1">
    <property type="nucleotide sequence ID" value="NZ_AP027268.1"/>
</dbReference>
<reference evidence="2 3" key="1">
    <citation type="submission" date="2023-01" db="EMBL/GenBank/DDBJ databases">
        <title>Complete genome sequence of Muricauda aquimarina strain IFOP_LL357.</title>
        <authorList>
            <person name="Gajardo G."/>
            <person name="Ueki S."/>
            <person name="Maruyama F."/>
        </authorList>
    </citation>
    <scope>NUCLEOTIDE SEQUENCE [LARGE SCALE GENOMIC DNA]</scope>
    <source>
        <strain evidence="2 3">IFOP_LL357</strain>
    </source>
</reference>
<dbReference type="Gene3D" id="3.30.70.100">
    <property type="match status" value="1"/>
</dbReference>
<dbReference type="SUPFAM" id="SSF54909">
    <property type="entry name" value="Dimeric alpha+beta barrel"/>
    <property type="match status" value="1"/>
</dbReference>
<gene>
    <name evidence="2" type="ORF">MACH07_25050</name>
</gene>
<dbReference type="EMBL" id="AP027268">
    <property type="protein sequence ID" value="BDW93673.1"/>
    <property type="molecule type" value="Genomic_DNA"/>
</dbReference>
<organism evidence="2 3">
    <name type="scientific">Flagellimonas marinaquae</name>
    <dbReference type="NCBI Taxonomy" id="254955"/>
    <lineage>
        <taxon>Bacteria</taxon>
        <taxon>Pseudomonadati</taxon>
        <taxon>Bacteroidota</taxon>
        <taxon>Flavobacteriia</taxon>
        <taxon>Flavobacteriales</taxon>
        <taxon>Flavobacteriaceae</taxon>
        <taxon>Flagellimonas</taxon>
    </lineage>
</organism>
<protein>
    <recommendedName>
        <fullName evidence="1">EthD domain-containing protein</fullName>
    </recommendedName>
</protein>